<accession>A0AAN9MV87</accession>
<gene>
    <name evidence="2" type="ORF">VNO77_03749</name>
</gene>
<comment type="caution">
    <text evidence="2">The sequence shown here is derived from an EMBL/GenBank/DDBJ whole genome shotgun (WGS) entry which is preliminary data.</text>
</comment>
<keyword evidence="3" id="KW-1185">Reference proteome</keyword>
<reference evidence="2 3" key="1">
    <citation type="submission" date="2024-01" db="EMBL/GenBank/DDBJ databases">
        <title>The genomes of 5 underutilized Papilionoideae crops provide insights into root nodulation and disease resistanc.</title>
        <authorList>
            <person name="Jiang F."/>
        </authorList>
    </citation>
    <scope>NUCLEOTIDE SEQUENCE [LARGE SCALE GENOMIC DNA]</scope>
    <source>
        <strain evidence="2">LVBAO_FW01</strain>
        <tissue evidence="2">Leaves</tissue>
    </source>
</reference>
<protein>
    <submittedName>
        <fullName evidence="2">Uncharacterized protein</fullName>
    </submittedName>
</protein>
<dbReference type="AlphaFoldDB" id="A0AAN9MV87"/>
<evidence type="ECO:0000313" key="3">
    <source>
        <dbReference type="Proteomes" id="UP001367508"/>
    </source>
</evidence>
<dbReference type="Proteomes" id="UP001367508">
    <property type="component" value="Unassembled WGS sequence"/>
</dbReference>
<dbReference type="EMBL" id="JAYMYQ010000001">
    <property type="protein sequence ID" value="KAK7361675.1"/>
    <property type="molecule type" value="Genomic_DNA"/>
</dbReference>
<organism evidence="2 3">
    <name type="scientific">Canavalia gladiata</name>
    <name type="common">Sword bean</name>
    <name type="synonym">Dolichos gladiatus</name>
    <dbReference type="NCBI Taxonomy" id="3824"/>
    <lineage>
        <taxon>Eukaryota</taxon>
        <taxon>Viridiplantae</taxon>
        <taxon>Streptophyta</taxon>
        <taxon>Embryophyta</taxon>
        <taxon>Tracheophyta</taxon>
        <taxon>Spermatophyta</taxon>
        <taxon>Magnoliopsida</taxon>
        <taxon>eudicotyledons</taxon>
        <taxon>Gunneridae</taxon>
        <taxon>Pentapetalae</taxon>
        <taxon>rosids</taxon>
        <taxon>fabids</taxon>
        <taxon>Fabales</taxon>
        <taxon>Fabaceae</taxon>
        <taxon>Papilionoideae</taxon>
        <taxon>50 kb inversion clade</taxon>
        <taxon>NPAAA clade</taxon>
        <taxon>indigoferoid/millettioid clade</taxon>
        <taxon>Phaseoleae</taxon>
        <taxon>Canavalia</taxon>
    </lineage>
</organism>
<sequence>MDRTKQMTDNKASLSKFPRKTERKLEVESRQTSLEIEVDLLKSLGGLASGFAGSHGLGEFYDRLATSSTACGSCYDMQLNNHMKEKWPARGSNPGYLEDTRGASATRPRS</sequence>
<evidence type="ECO:0000313" key="2">
    <source>
        <dbReference type="EMBL" id="KAK7361675.1"/>
    </source>
</evidence>
<feature type="region of interest" description="Disordered" evidence="1">
    <location>
        <begin position="1"/>
        <end position="24"/>
    </location>
</feature>
<evidence type="ECO:0000256" key="1">
    <source>
        <dbReference type="SAM" id="MobiDB-lite"/>
    </source>
</evidence>
<proteinExistence type="predicted"/>
<name>A0AAN9MV87_CANGL</name>
<feature type="region of interest" description="Disordered" evidence="1">
    <location>
        <begin position="86"/>
        <end position="110"/>
    </location>
</feature>